<protein>
    <submittedName>
        <fullName evidence="3">Amidohydrolase family protein</fullName>
    </submittedName>
</protein>
<dbReference type="AlphaFoldDB" id="A0A7X2LXN7"/>
<gene>
    <name evidence="3" type="ORF">GJU40_01860</name>
</gene>
<evidence type="ECO:0000259" key="2">
    <source>
        <dbReference type="Pfam" id="PF04909"/>
    </source>
</evidence>
<evidence type="ECO:0000313" key="3">
    <source>
        <dbReference type="EMBL" id="MRX70913.1"/>
    </source>
</evidence>
<keyword evidence="3" id="KW-0378">Hydrolase</keyword>
<dbReference type="Pfam" id="PF04909">
    <property type="entry name" value="Amidohydro_2"/>
    <property type="match status" value="1"/>
</dbReference>
<dbReference type="PANTHER" id="PTHR21240:SF19">
    <property type="entry name" value="CATALYTIC_ HYDROLASE"/>
    <property type="match status" value="1"/>
</dbReference>
<dbReference type="GO" id="GO:0016787">
    <property type="term" value="F:hydrolase activity"/>
    <property type="evidence" value="ECO:0007669"/>
    <property type="project" value="UniProtKB-KW"/>
</dbReference>
<dbReference type="EMBL" id="WKKI01000002">
    <property type="protein sequence ID" value="MRX70913.1"/>
    <property type="molecule type" value="Genomic_DNA"/>
</dbReference>
<keyword evidence="4" id="KW-1185">Reference proteome</keyword>
<dbReference type="InterPro" id="IPR006680">
    <property type="entry name" value="Amidohydro-rel"/>
</dbReference>
<comment type="caution">
    <text evidence="3">The sequence shown here is derived from an EMBL/GenBank/DDBJ whole genome shotgun (WGS) entry which is preliminary data.</text>
</comment>
<keyword evidence="1" id="KW-0456">Lyase</keyword>
<sequence>MKIIDAHIHFSNIHSFHHTAKSLSQVTYDAEGLQKEFKNSGIVAAVAMGLTESVEGAFPDKNTPTPMGLDLQDSLPSNIGCCPGINPYQLTEAALLQLDQQLSQKETVGMKIYLGYYPFYAYDKVYGPVYELAKKHKVPVVFHTGDTYSNRGLLKYAHPLTLDEVAVQHRDISFMMAHLGDPWVLDGAEVVYKNDNMFADLSGLVVGNAAAASAERVSFKLQHVKHAIAYCDHYEKLVFGTDWPLVQIQPYIELMLDYIPEEHHHNFFFANALNLFPKLHRLLEDEDA</sequence>
<dbReference type="SUPFAM" id="SSF51556">
    <property type="entry name" value="Metallo-dependent hydrolases"/>
    <property type="match status" value="1"/>
</dbReference>
<organism evidence="3 4">
    <name type="scientific">Metabacillus lacus</name>
    <dbReference type="NCBI Taxonomy" id="1983721"/>
    <lineage>
        <taxon>Bacteria</taxon>
        <taxon>Bacillati</taxon>
        <taxon>Bacillota</taxon>
        <taxon>Bacilli</taxon>
        <taxon>Bacillales</taxon>
        <taxon>Bacillaceae</taxon>
        <taxon>Metabacillus</taxon>
    </lineage>
</organism>
<dbReference type="InterPro" id="IPR032466">
    <property type="entry name" value="Metal_Hydrolase"/>
</dbReference>
<dbReference type="Gene3D" id="3.20.20.140">
    <property type="entry name" value="Metal-dependent hydrolases"/>
    <property type="match status" value="1"/>
</dbReference>
<evidence type="ECO:0000256" key="1">
    <source>
        <dbReference type="ARBA" id="ARBA00023239"/>
    </source>
</evidence>
<dbReference type="OrthoDB" id="9771932at2"/>
<dbReference type="GO" id="GO:0016831">
    <property type="term" value="F:carboxy-lyase activity"/>
    <property type="evidence" value="ECO:0007669"/>
    <property type="project" value="InterPro"/>
</dbReference>
<accession>A0A7X2LXN7</accession>
<dbReference type="RefSeq" id="WP_154306043.1">
    <property type="nucleotide sequence ID" value="NZ_WKKI01000002.1"/>
</dbReference>
<dbReference type="CDD" id="cd01292">
    <property type="entry name" value="metallo-dependent_hydrolases"/>
    <property type="match status" value="1"/>
</dbReference>
<feature type="domain" description="Amidohydrolase-related" evidence="2">
    <location>
        <begin position="92"/>
        <end position="276"/>
    </location>
</feature>
<evidence type="ECO:0000313" key="4">
    <source>
        <dbReference type="Proteomes" id="UP000448867"/>
    </source>
</evidence>
<name>A0A7X2LXN7_9BACI</name>
<dbReference type="InterPro" id="IPR032465">
    <property type="entry name" value="ACMSD"/>
</dbReference>
<dbReference type="Proteomes" id="UP000448867">
    <property type="component" value="Unassembled WGS sequence"/>
</dbReference>
<proteinExistence type="predicted"/>
<dbReference type="PANTHER" id="PTHR21240">
    <property type="entry name" value="2-AMINO-3-CARBOXYLMUCONATE-6-SEMIALDEHYDE DECARBOXYLASE"/>
    <property type="match status" value="1"/>
</dbReference>
<reference evidence="3 4" key="1">
    <citation type="submission" date="2019-11" db="EMBL/GenBank/DDBJ databases">
        <title>Bacillus lacus genome.</title>
        <authorList>
            <person name="Allen C.J."/>
            <person name="Newman J.D."/>
        </authorList>
    </citation>
    <scope>NUCLEOTIDE SEQUENCE [LARGE SCALE GENOMIC DNA]</scope>
    <source>
        <strain evidence="3 4">KCTC 33946</strain>
    </source>
</reference>